<feature type="transmembrane region" description="Helical" evidence="1">
    <location>
        <begin position="215"/>
        <end position="235"/>
    </location>
</feature>
<evidence type="ECO:0000313" key="2">
    <source>
        <dbReference type="EMBL" id="SFO46053.1"/>
    </source>
</evidence>
<name>A0A1I5HCT6_9HYPH</name>
<reference evidence="2 3" key="1">
    <citation type="submission" date="2016-10" db="EMBL/GenBank/DDBJ databases">
        <authorList>
            <person name="de Groot N.N."/>
        </authorList>
    </citation>
    <scope>NUCLEOTIDE SEQUENCE [LARGE SCALE GENOMIC DNA]</scope>
    <source>
        <strain evidence="2 3">CGMCC 1.9157</strain>
    </source>
</reference>
<dbReference type="Proteomes" id="UP000199236">
    <property type="component" value="Unassembled WGS sequence"/>
</dbReference>
<dbReference type="EMBL" id="FOVR01000006">
    <property type="protein sequence ID" value="SFO46053.1"/>
    <property type="molecule type" value="Genomic_DNA"/>
</dbReference>
<organism evidence="2 3">
    <name type="scientific">Cohaesibacter marisflavi</name>
    <dbReference type="NCBI Taxonomy" id="655353"/>
    <lineage>
        <taxon>Bacteria</taxon>
        <taxon>Pseudomonadati</taxon>
        <taxon>Pseudomonadota</taxon>
        <taxon>Alphaproteobacteria</taxon>
        <taxon>Hyphomicrobiales</taxon>
        <taxon>Cohaesibacteraceae</taxon>
    </lineage>
</organism>
<feature type="transmembrane region" description="Helical" evidence="1">
    <location>
        <begin position="138"/>
        <end position="160"/>
    </location>
</feature>
<keyword evidence="1" id="KW-1133">Transmembrane helix</keyword>
<evidence type="ECO:0000313" key="3">
    <source>
        <dbReference type="Proteomes" id="UP000199236"/>
    </source>
</evidence>
<dbReference type="AlphaFoldDB" id="A0A1I5HCT6"/>
<dbReference type="InterPro" id="IPR007563">
    <property type="entry name" value="DUF554"/>
</dbReference>
<evidence type="ECO:0000256" key="1">
    <source>
        <dbReference type="SAM" id="Phobius"/>
    </source>
</evidence>
<accession>A0A1I5HCT6</accession>
<keyword evidence="1" id="KW-0472">Membrane</keyword>
<dbReference type="PANTHER" id="PTHR36111">
    <property type="entry name" value="INNER MEMBRANE PROTEIN-RELATED"/>
    <property type="match status" value="1"/>
</dbReference>
<protein>
    <recommendedName>
        <fullName evidence="4">DUF554 domain-containing protein</fullName>
    </recommendedName>
</protein>
<dbReference type="PANTHER" id="PTHR36111:SF2">
    <property type="entry name" value="INNER MEMBRANE PROTEIN"/>
    <property type="match status" value="1"/>
</dbReference>
<feature type="transmembrane region" description="Helical" evidence="1">
    <location>
        <begin position="167"/>
        <end position="183"/>
    </location>
</feature>
<feature type="transmembrane region" description="Helical" evidence="1">
    <location>
        <begin position="6"/>
        <end position="25"/>
    </location>
</feature>
<gene>
    <name evidence="2" type="ORF">SAMN04488056_106164</name>
</gene>
<evidence type="ECO:0008006" key="4">
    <source>
        <dbReference type="Google" id="ProtNLM"/>
    </source>
</evidence>
<feature type="transmembrane region" description="Helical" evidence="1">
    <location>
        <begin position="55"/>
        <end position="74"/>
    </location>
</feature>
<dbReference type="RefSeq" id="WP_210186740.1">
    <property type="nucleotide sequence ID" value="NZ_FOVR01000006.1"/>
</dbReference>
<keyword evidence="1" id="KW-0812">Transmembrane</keyword>
<sequence length="237" mass="24965">MIGPLINGAAIVVGSMVGAFIGAKIKENVKQNMPMVFGIASMGLGVAMAGKVVALAPVVLALIVGSLVGEIFDLEKSIHKMSFKTKSLLSKLTPSDGALPQDEFLNRFVALLVLFSMSATGIYGAMVEGMTGDTTLLVVKAILDLFTAMIFAATMGYIIALLAVPQLIVQALFFFASVLIIPLTTPDMLADFSACGGCIMLAVGMRICGIKQFPVANMIPALWIVMPISWGWATIFA</sequence>
<dbReference type="Pfam" id="PF04474">
    <property type="entry name" value="DUF554"/>
    <property type="match status" value="1"/>
</dbReference>
<feature type="transmembrane region" description="Helical" evidence="1">
    <location>
        <begin position="108"/>
        <end position="126"/>
    </location>
</feature>
<proteinExistence type="predicted"/>
<keyword evidence="3" id="KW-1185">Reference proteome</keyword>